<evidence type="ECO:0000256" key="1">
    <source>
        <dbReference type="ARBA" id="ARBA00011051"/>
    </source>
</evidence>
<dbReference type="PROSITE" id="PS51819">
    <property type="entry name" value="VOC"/>
    <property type="match status" value="1"/>
</dbReference>
<protein>
    <recommendedName>
        <fullName evidence="2">Bleomycin resistance protein</fullName>
    </recommendedName>
</protein>
<evidence type="ECO:0000256" key="2">
    <source>
        <dbReference type="ARBA" id="ARBA00021572"/>
    </source>
</evidence>
<dbReference type="Pfam" id="PF19581">
    <property type="entry name" value="Glyoxalase_7"/>
    <property type="match status" value="1"/>
</dbReference>
<dbReference type="InterPro" id="IPR000335">
    <property type="entry name" value="Bleomycin-R"/>
</dbReference>
<dbReference type="RefSeq" id="WP_151096463.1">
    <property type="nucleotide sequence ID" value="NZ_CP071520.1"/>
</dbReference>
<dbReference type="EMBL" id="CP071520">
    <property type="protein sequence ID" value="QSX95088.1"/>
    <property type="molecule type" value="Genomic_DNA"/>
</dbReference>
<dbReference type="Proteomes" id="UP000662821">
    <property type="component" value="Chromosome"/>
</dbReference>
<evidence type="ECO:0000313" key="5">
    <source>
        <dbReference type="EMBL" id="QSX95088.1"/>
    </source>
</evidence>
<comment type="similarity">
    <text evidence="1">Belongs to the bleomycin resistance protein family.</text>
</comment>
<dbReference type="SUPFAM" id="SSF54593">
    <property type="entry name" value="Glyoxalase/Bleomycin resistance protein/Dihydroxybiphenyl dioxygenase"/>
    <property type="match status" value="1"/>
</dbReference>
<dbReference type="GO" id="GO:0046677">
    <property type="term" value="P:response to antibiotic"/>
    <property type="evidence" value="ECO:0007669"/>
    <property type="project" value="UniProtKB-KW"/>
</dbReference>
<gene>
    <name evidence="5" type="ORF">J3P46_20695</name>
</gene>
<feature type="domain" description="VOC" evidence="4">
    <location>
        <begin position="4"/>
        <end position="118"/>
    </location>
</feature>
<dbReference type="InterPro" id="IPR029068">
    <property type="entry name" value="Glyas_Bleomycin-R_OHBP_Dase"/>
</dbReference>
<dbReference type="CDD" id="cd08349">
    <property type="entry name" value="BLMA_like"/>
    <property type="match status" value="1"/>
</dbReference>
<dbReference type="Gene3D" id="3.10.180.10">
    <property type="entry name" value="2,3-Dihydroxybiphenyl 1,2-Dioxygenase, domain 1"/>
    <property type="match status" value="1"/>
</dbReference>
<accession>A0AAJ4T443</accession>
<evidence type="ECO:0000256" key="3">
    <source>
        <dbReference type="ARBA" id="ARBA00023251"/>
    </source>
</evidence>
<evidence type="ECO:0000259" key="4">
    <source>
        <dbReference type="PROSITE" id="PS51819"/>
    </source>
</evidence>
<dbReference type="InterPro" id="IPR037523">
    <property type="entry name" value="VOC_core"/>
</dbReference>
<dbReference type="AlphaFoldDB" id="A0AAJ4T443"/>
<evidence type="ECO:0000313" key="6">
    <source>
        <dbReference type="Proteomes" id="UP000662821"/>
    </source>
</evidence>
<keyword evidence="3" id="KW-0046">Antibiotic resistance</keyword>
<organism evidence="5 6">
    <name type="scientific">Janthinobacterium lividum</name>
    <dbReference type="NCBI Taxonomy" id="29581"/>
    <lineage>
        <taxon>Bacteria</taxon>
        <taxon>Pseudomonadati</taxon>
        <taxon>Pseudomonadota</taxon>
        <taxon>Betaproteobacteria</taxon>
        <taxon>Burkholderiales</taxon>
        <taxon>Oxalobacteraceae</taxon>
        <taxon>Janthinobacterium</taxon>
    </lineage>
</organism>
<proteinExistence type="inferred from homology"/>
<name>A0AAJ4T443_9BURK</name>
<reference evidence="5 6" key="1">
    <citation type="submission" date="2021-03" db="EMBL/GenBank/DDBJ databases">
        <title>Draft genome sequence of Janthinobacterium sp. strain PLB02 isolated from infected primmorphs (Lubomirskia baicalensis).</title>
        <authorList>
            <person name="Chernogor L.I."/>
            <person name="Belikov S.I."/>
            <person name="Petrushin I.S."/>
        </authorList>
    </citation>
    <scope>NUCLEOTIDE SEQUENCE [LARGE SCALE GENOMIC DNA]</scope>
    <source>
        <strain evidence="5 6">PLB02</strain>
    </source>
</reference>
<sequence>MQLSPAIPILRSFSEEKTREFYLGFLGFTLDWEHRFAPTAPLYLQVTRGDLVLHLSEHYGDATPGAALLIPVNDIAALHAELQAKDYPYARPGIRDEDWGRILEVADPFGNRLRFWQRTP</sequence>